<dbReference type="RefSeq" id="WP_265788396.1">
    <property type="nucleotide sequence ID" value="NZ_BAABRS010000001.1"/>
</dbReference>
<dbReference type="EMBL" id="JAJNDC010000001">
    <property type="protein sequence ID" value="MCW9712441.1"/>
    <property type="molecule type" value="Genomic_DNA"/>
</dbReference>
<gene>
    <name evidence="1" type="ORF">LQ318_05930</name>
</gene>
<name>A0ABT3PXC1_9BACT</name>
<keyword evidence="2" id="KW-1185">Reference proteome</keyword>
<dbReference type="Proteomes" id="UP001207337">
    <property type="component" value="Unassembled WGS sequence"/>
</dbReference>
<protein>
    <submittedName>
        <fullName evidence="1">DUF5677 domain-containing protein</fullName>
    </submittedName>
</protein>
<organism evidence="1 2">
    <name type="scientific">Fodinibius salicampi</name>
    <dbReference type="NCBI Taxonomy" id="1920655"/>
    <lineage>
        <taxon>Bacteria</taxon>
        <taxon>Pseudomonadati</taxon>
        <taxon>Balneolota</taxon>
        <taxon>Balneolia</taxon>
        <taxon>Balneolales</taxon>
        <taxon>Balneolaceae</taxon>
        <taxon>Fodinibius</taxon>
    </lineage>
</organism>
<evidence type="ECO:0000313" key="2">
    <source>
        <dbReference type="Proteomes" id="UP001207337"/>
    </source>
</evidence>
<dbReference type="Pfam" id="PF18928">
    <property type="entry name" value="DUF5677"/>
    <property type="match status" value="1"/>
</dbReference>
<accession>A0ABT3PXC1</accession>
<comment type="caution">
    <text evidence="1">The sequence shown here is derived from an EMBL/GenBank/DDBJ whole genome shotgun (WGS) entry which is preliminary data.</text>
</comment>
<proteinExistence type="predicted"/>
<sequence length="266" mass="31600">MQSKIPEKEIFECLKNIVAVAPMLIFDLAEKTEKSKDFYLRNCIAKGSSLLESILILYKKEYYDNALILYRSLLDRLVHVYYLSKHDSFQEFKFETLTANFEHVNNARSDQSLEGILEDPLFQITKEEWKKYQEYKQNLDGWNKPDPKKILKENDLGFLYKFGYEYASRRVHPTYFDGYPEFHTITKLEPNPYDKFDNQTIINNSVLITSVLFSECLTKSSFSFRQIVFDYFKSIHNLLHDDSDKDYKNKFVKIAKLFNQEVELSK</sequence>
<reference evidence="1 2" key="1">
    <citation type="submission" date="2021-11" db="EMBL/GenBank/DDBJ databases">
        <title>Aliifidinibius sp. nov., a new bacterium isolated from saline soil.</title>
        <authorList>
            <person name="Galisteo C."/>
            <person name="De La Haba R."/>
            <person name="Sanchez-Porro C."/>
            <person name="Ventosa A."/>
        </authorList>
    </citation>
    <scope>NUCLEOTIDE SEQUENCE [LARGE SCALE GENOMIC DNA]</scope>
    <source>
        <strain evidence="1 2">KACC 190600</strain>
    </source>
</reference>
<dbReference type="InterPro" id="IPR043733">
    <property type="entry name" value="DUF5677"/>
</dbReference>
<evidence type="ECO:0000313" key="1">
    <source>
        <dbReference type="EMBL" id="MCW9712441.1"/>
    </source>
</evidence>